<evidence type="ECO:0000256" key="2">
    <source>
        <dbReference type="ARBA" id="ARBA00022475"/>
    </source>
</evidence>
<dbReference type="GO" id="GO:0140359">
    <property type="term" value="F:ABC-type transporter activity"/>
    <property type="evidence" value="ECO:0007669"/>
    <property type="project" value="InterPro"/>
</dbReference>
<dbReference type="PANTHER" id="PTHR30294">
    <property type="entry name" value="MEMBRANE COMPONENT OF ABC TRANSPORTER YHHJ-RELATED"/>
    <property type="match status" value="1"/>
</dbReference>
<dbReference type="AlphaFoldDB" id="A0AAI8DGX3"/>
<gene>
    <name evidence="8" type="ORF">CEP64_01990</name>
</gene>
<dbReference type="Gene3D" id="3.40.1710.10">
    <property type="entry name" value="abc type-2 transporter like domain"/>
    <property type="match status" value="1"/>
</dbReference>
<feature type="transmembrane region" description="Helical" evidence="6">
    <location>
        <begin position="187"/>
        <end position="206"/>
    </location>
</feature>
<keyword evidence="5 6" id="KW-0472">Membrane</keyword>
<evidence type="ECO:0000256" key="1">
    <source>
        <dbReference type="ARBA" id="ARBA00004651"/>
    </source>
</evidence>
<name>A0AAI8DGX3_MAMSC</name>
<dbReference type="EMBL" id="CP022046">
    <property type="protein sequence ID" value="ASE33411.1"/>
    <property type="molecule type" value="Genomic_DNA"/>
</dbReference>
<keyword evidence="3 6" id="KW-0812">Transmembrane</keyword>
<evidence type="ECO:0000256" key="6">
    <source>
        <dbReference type="SAM" id="Phobius"/>
    </source>
</evidence>
<organism evidence="8 9">
    <name type="scientific">Mammaliicoccus sciuri</name>
    <name type="common">Staphylococcus sciuri</name>
    <dbReference type="NCBI Taxonomy" id="1296"/>
    <lineage>
        <taxon>Bacteria</taxon>
        <taxon>Bacillati</taxon>
        <taxon>Bacillota</taxon>
        <taxon>Bacilli</taxon>
        <taxon>Bacillales</taxon>
        <taxon>Staphylococcaceae</taxon>
        <taxon>Mammaliicoccus</taxon>
    </lineage>
</organism>
<evidence type="ECO:0000256" key="3">
    <source>
        <dbReference type="ARBA" id="ARBA00022692"/>
    </source>
</evidence>
<dbReference type="Pfam" id="PF12698">
    <property type="entry name" value="ABC2_membrane_3"/>
    <property type="match status" value="1"/>
</dbReference>
<proteinExistence type="predicted"/>
<evidence type="ECO:0000313" key="8">
    <source>
        <dbReference type="EMBL" id="ASE33411.1"/>
    </source>
</evidence>
<dbReference type="Proteomes" id="UP000197058">
    <property type="component" value="Chromosome"/>
</dbReference>
<dbReference type="RefSeq" id="WP_084755778.1">
    <property type="nucleotide sequence ID" value="NZ_CP022046.2"/>
</dbReference>
<dbReference type="InterPro" id="IPR051449">
    <property type="entry name" value="ABC-2_transporter_component"/>
</dbReference>
<accession>A0AAI8DGX3</accession>
<keyword evidence="4 6" id="KW-1133">Transmembrane helix</keyword>
<evidence type="ECO:0000256" key="5">
    <source>
        <dbReference type="ARBA" id="ARBA00023136"/>
    </source>
</evidence>
<feature type="transmembrane region" description="Helical" evidence="6">
    <location>
        <begin position="227"/>
        <end position="250"/>
    </location>
</feature>
<evidence type="ECO:0000313" key="9">
    <source>
        <dbReference type="Proteomes" id="UP000197058"/>
    </source>
</evidence>
<feature type="domain" description="ABC-2 type transporter transmembrane" evidence="7">
    <location>
        <begin position="18"/>
        <end position="296"/>
    </location>
</feature>
<dbReference type="InterPro" id="IPR013525">
    <property type="entry name" value="ABC2_TM"/>
</dbReference>
<dbReference type="GO" id="GO:0005886">
    <property type="term" value="C:plasma membrane"/>
    <property type="evidence" value="ECO:0007669"/>
    <property type="project" value="UniProtKB-SubCell"/>
</dbReference>
<feature type="transmembrane region" description="Helical" evidence="6">
    <location>
        <begin position="287"/>
        <end position="304"/>
    </location>
</feature>
<sequence>MKSIFYLVVKKQWKQYLTLVALLFITILLIVGVQASSNQLFKMPIAVQDLDKSQSSKELVHTLEQTKYLEVIHLPKNEAYIEDVIQKKQAIVSLQIPDDFSTRLKENRLRDSIPLYYKDGFIGEIALEVTSKALYQQQIPVIIEGHLKKSKQDVTMQEIKEAYIKNTPHSKMEHHAVQKHSDVSIGAAVYVALLLIVSCSQIVLHQRLKQNAALERLMMFNGTKIKLYTYYILSHVILLFAIVAITSLILSWSLSIVFYLVLLMTLCIYESVLSIFLFKINTLSHKLFMSIIWSIAISCLYLYIQV</sequence>
<feature type="transmembrane region" description="Helical" evidence="6">
    <location>
        <begin position="256"/>
        <end position="278"/>
    </location>
</feature>
<reference evidence="9" key="1">
    <citation type="submission" date="2017-06" db="EMBL/GenBank/DDBJ databases">
        <title>FDA dAtabase for Regulatory Grade micrObial Sequences (FDA-ARGOS): Supporting development and validation of Infectious Disease Dx tests.</title>
        <authorList>
            <person name="Goldberg B."/>
            <person name="Campos J."/>
            <person name="Tallon L."/>
            <person name="Sadzewicz L."/>
            <person name="Sengamalay N."/>
            <person name="Ott S."/>
            <person name="Godinez A."/>
            <person name="Nagaraj S."/>
            <person name="Vavikolanu K."/>
            <person name="Nadendla S."/>
            <person name="George J."/>
            <person name="Geyer C."/>
            <person name="Sichtig H."/>
        </authorList>
    </citation>
    <scope>NUCLEOTIDE SEQUENCE [LARGE SCALE GENOMIC DNA]</scope>
    <source>
        <strain evidence="9">FDAARGOS_285</strain>
    </source>
</reference>
<dbReference type="PANTHER" id="PTHR30294:SF29">
    <property type="entry name" value="MULTIDRUG ABC TRANSPORTER PERMEASE YBHS-RELATED"/>
    <property type="match status" value="1"/>
</dbReference>
<protein>
    <submittedName>
        <fullName evidence="8">ABC transporter permease</fullName>
    </submittedName>
</protein>
<comment type="subcellular location">
    <subcellularLocation>
        <location evidence="1">Cell membrane</location>
        <topology evidence="1">Multi-pass membrane protein</topology>
    </subcellularLocation>
</comment>
<evidence type="ECO:0000256" key="4">
    <source>
        <dbReference type="ARBA" id="ARBA00022989"/>
    </source>
</evidence>
<keyword evidence="2" id="KW-1003">Cell membrane</keyword>
<dbReference type="KEGG" id="sscu:CEP64_01990"/>
<evidence type="ECO:0000259" key="7">
    <source>
        <dbReference type="Pfam" id="PF12698"/>
    </source>
</evidence>